<evidence type="ECO:0000256" key="1">
    <source>
        <dbReference type="SAM" id="MobiDB-lite"/>
    </source>
</evidence>
<dbReference type="Proteomes" id="UP000186019">
    <property type="component" value="Unassembled WGS sequence"/>
</dbReference>
<evidence type="ECO:0000313" key="2">
    <source>
        <dbReference type="EMBL" id="SIS19653.1"/>
    </source>
</evidence>
<reference evidence="2 3" key="1">
    <citation type="submission" date="2017-01" db="EMBL/GenBank/DDBJ databases">
        <authorList>
            <person name="Mah S.A."/>
            <person name="Swanson W.J."/>
            <person name="Moy G.W."/>
            <person name="Vacquier V.D."/>
        </authorList>
    </citation>
    <scope>NUCLEOTIDE SEQUENCE [LARGE SCALE GENOMIC DNA]</scope>
    <source>
        <strain evidence="2 3">DSM 29590</strain>
    </source>
</reference>
<feature type="region of interest" description="Disordered" evidence="1">
    <location>
        <begin position="40"/>
        <end position="71"/>
    </location>
</feature>
<protein>
    <submittedName>
        <fullName evidence="2">Uncharacterized protein</fullName>
    </submittedName>
</protein>
<evidence type="ECO:0000313" key="3">
    <source>
        <dbReference type="Proteomes" id="UP000186019"/>
    </source>
</evidence>
<dbReference type="AlphaFoldDB" id="A0A1N7H4C9"/>
<proteinExistence type="predicted"/>
<organism evidence="2 3">
    <name type="scientific">Roseovarius nanhaiticus</name>
    <dbReference type="NCBI Taxonomy" id="573024"/>
    <lineage>
        <taxon>Bacteria</taxon>
        <taxon>Pseudomonadati</taxon>
        <taxon>Pseudomonadota</taxon>
        <taxon>Alphaproteobacteria</taxon>
        <taxon>Rhodobacterales</taxon>
        <taxon>Roseobacteraceae</taxon>
        <taxon>Roseovarius</taxon>
    </lineage>
</organism>
<name>A0A1N7H4C9_9RHOB</name>
<accession>A0A1N7H4C9</accession>
<keyword evidence="3" id="KW-1185">Reference proteome</keyword>
<dbReference type="STRING" id="573024.SAMN05216208_2851"/>
<sequence length="71" mass="8005">MQYKFLADISPCFAHARMRAVDVSQAVAVTYSGVRLRMHEQPRGLTHSNRTQRGNQDRATARIASKQAAYL</sequence>
<dbReference type="EMBL" id="FTNV01000002">
    <property type="protein sequence ID" value="SIS19653.1"/>
    <property type="molecule type" value="Genomic_DNA"/>
</dbReference>
<gene>
    <name evidence="2" type="ORF">SAMN05421666_2468</name>
</gene>